<protein>
    <recommendedName>
        <fullName evidence="3">Vps72/YL1 C-terminal domain-containing protein</fullName>
    </recommendedName>
</protein>
<sequence>MSDVDMSSSDSEDIAVTGLVATRARRANAGSLMAGLLANVDNDVELQAALAEGDDDAEGDDAASYAGSDASDVEMGDSDNEEDIGPPVDGEQEDMTGEKELRKAERKDQMKKRKAKDARLRLPTWAKKSKKVKLADDAKTEDGASTPTTTGQPRPKKKSERSSWLPTAVDAPIRQSARASAVQMREVTHANLRESAARSEKQRQMMKTAAEREDAKRKRIELTREQRLDACKRIEKETARELGRYEREEAERQRQREAILAAKRKRGLDGAFIRHWSGSGIFEGYGESWKLKIKRVRPAKLVEEAVEAEKVEAEKEAGTAARKPVVWDTYPFPSVVAHTRPVLESETMLQEPVSEISAPDPSEHEGFLEGIENYAMQQDEGKNQQSSAVITINAGSTEQLADHPPTQPSEQQLEQPQQPQQEQKLPFSYPPPIQPLTPRPVQPQSANTHNWPPGASVFSTKPTSNEQQHKSQSPRTPAPPPPPPQPVLQEQAQRSLVLLENFTNLTVDVPEQRKRNSRRSQTSAAASAAAANAELTDKIRGIILPNTIPQFTPEQYRYITTNRTFKGHRTQSSIVPPSKTNCCVTQFQARYKDPKTGLPYFDMHAYKTIQRVLAGGVMWSGLLGTWCGARYGSMGRPARGVPGEFSVIPSPKPTPAPTAELAVKTDTS</sequence>
<dbReference type="OrthoDB" id="3942062at2759"/>
<feature type="compositionally biased region" description="Polar residues" evidence="2">
    <location>
        <begin position="143"/>
        <end position="152"/>
    </location>
</feature>
<dbReference type="EMBL" id="MU003782">
    <property type="protein sequence ID" value="KAF2722520.1"/>
    <property type="molecule type" value="Genomic_DNA"/>
</dbReference>
<dbReference type="PANTHER" id="PTHR13275:SF4">
    <property type="entry name" value="VACUOLAR PROTEIN SORTING-ASSOCIATED PROTEIN 72 HOMOLOG"/>
    <property type="match status" value="1"/>
</dbReference>
<reference evidence="4" key="1">
    <citation type="journal article" date="2020" name="Stud. Mycol.">
        <title>101 Dothideomycetes genomes: a test case for predicting lifestyles and emergence of pathogens.</title>
        <authorList>
            <person name="Haridas S."/>
            <person name="Albert R."/>
            <person name="Binder M."/>
            <person name="Bloem J."/>
            <person name="Labutti K."/>
            <person name="Salamov A."/>
            <person name="Andreopoulos B."/>
            <person name="Baker S."/>
            <person name="Barry K."/>
            <person name="Bills G."/>
            <person name="Bluhm B."/>
            <person name="Cannon C."/>
            <person name="Castanera R."/>
            <person name="Culley D."/>
            <person name="Daum C."/>
            <person name="Ezra D."/>
            <person name="Gonzalez J."/>
            <person name="Henrissat B."/>
            <person name="Kuo A."/>
            <person name="Liang C."/>
            <person name="Lipzen A."/>
            <person name="Lutzoni F."/>
            <person name="Magnuson J."/>
            <person name="Mondo S."/>
            <person name="Nolan M."/>
            <person name="Ohm R."/>
            <person name="Pangilinan J."/>
            <person name="Park H.-J."/>
            <person name="Ramirez L."/>
            <person name="Alfaro M."/>
            <person name="Sun H."/>
            <person name="Tritt A."/>
            <person name="Yoshinaga Y."/>
            <person name="Zwiers L.-H."/>
            <person name="Turgeon B."/>
            <person name="Goodwin S."/>
            <person name="Spatafora J."/>
            <person name="Crous P."/>
            <person name="Grigoriev I."/>
        </authorList>
    </citation>
    <scope>NUCLEOTIDE SEQUENCE</scope>
    <source>
        <strain evidence="4">CBS 116435</strain>
    </source>
</reference>
<dbReference type="InterPro" id="IPR046757">
    <property type="entry name" value="YL1_N"/>
</dbReference>
<feature type="compositionally biased region" description="Acidic residues" evidence="2">
    <location>
        <begin position="52"/>
        <end position="61"/>
    </location>
</feature>
<evidence type="ECO:0000313" key="4">
    <source>
        <dbReference type="EMBL" id="KAF2722520.1"/>
    </source>
</evidence>
<name>A0A9P4URY9_9PEZI</name>
<comment type="similarity">
    <text evidence="1">Belongs to the VPS72/YL1 family.</text>
</comment>
<feature type="compositionally biased region" description="Low complexity" evidence="2">
    <location>
        <begin position="408"/>
        <end position="423"/>
    </location>
</feature>
<evidence type="ECO:0000256" key="1">
    <source>
        <dbReference type="ARBA" id="ARBA00006832"/>
    </source>
</evidence>
<evidence type="ECO:0000256" key="2">
    <source>
        <dbReference type="SAM" id="MobiDB-lite"/>
    </source>
</evidence>
<feature type="compositionally biased region" description="Basic and acidic residues" evidence="2">
    <location>
        <begin position="133"/>
        <end position="142"/>
    </location>
</feature>
<feature type="domain" description="Vps72/YL1 C-terminal" evidence="3">
    <location>
        <begin position="580"/>
        <end position="609"/>
    </location>
</feature>
<evidence type="ECO:0000313" key="5">
    <source>
        <dbReference type="Proteomes" id="UP000799441"/>
    </source>
</evidence>
<proteinExistence type="inferred from homology"/>
<dbReference type="Pfam" id="PF05764">
    <property type="entry name" value="YL1"/>
    <property type="match status" value="1"/>
</dbReference>
<dbReference type="SMART" id="SM00993">
    <property type="entry name" value="YL1_C"/>
    <property type="match status" value="1"/>
</dbReference>
<feature type="compositionally biased region" description="Polar residues" evidence="2">
    <location>
        <begin position="457"/>
        <end position="473"/>
    </location>
</feature>
<dbReference type="PANTHER" id="PTHR13275">
    <property type="entry name" value="YL-1 PROTEIN TRANSCRIPTION FACTOR-LIKE 1"/>
    <property type="match status" value="1"/>
</dbReference>
<feature type="compositionally biased region" description="Basic and acidic residues" evidence="2">
    <location>
        <begin position="186"/>
        <end position="216"/>
    </location>
</feature>
<dbReference type="Pfam" id="PF08265">
    <property type="entry name" value="YL1_C"/>
    <property type="match status" value="1"/>
</dbReference>
<dbReference type="InterPro" id="IPR013272">
    <property type="entry name" value="Vps72/YL1_C"/>
</dbReference>
<feature type="region of interest" description="Disordered" evidence="2">
    <location>
        <begin position="49"/>
        <end position="216"/>
    </location>
</feature>
<organism evidence="4 5">
    <name type="scientific">Polychaeton citri CBS 116435</name>
    <dbReference type="NCBI Taxonomy" id="1314669"/>
    <lineage>
        <taxon>Eukaryota</taxon>
        <taxon>Fungi</taxon>
        <taxon>Dikarya</taxon>
        <taxon>Ascomycota</taxon>
        <taxon>Pezizomycotina</taxon>
        <taxon>Dothideomycetes</taxon>
        <taxon>Dothideomycetidae</taxon>
        <taxon>Capnodiales</taxon>
        <taxon>Capnodiaceae</taxon>
        <taxon>Polychaeton</taxon>
    </lineage>
</organism>
<feature type="region of interest" description="Disordered" evidence="2">
    <location>
        <begin position="649"/>
        <end position="668"/>
    </location>
</feature>
<feature type="compositionally biased region" description="Pro residues" evidence="2">
    <location>
        <begin position="428"/>
        <end position="441"/>
    </location>
</feature>
<comment type="caution">
    <text evidence="4">The sequence shown here is derived from an EMBL/GenBank/DDBJ whole genome shotgun (WGS) entry which is preliminary data.</text>
</comment>
<dbReference type="Proteomes" id="UP000799441">
    <property type="component" value="Unassembled WGS sequence"/>
</dbReference>
<dbReference type="AlphaFoldDB" id="A0A9P4URY9"/>
<feature type="compositionally biased region" description="Pro residues" evidence="2">
    <location>
        <begin position="476"/>
        <end position="486"/>
    </location>
</feature>
<feature type="compositionally biased region" description="Basic and acidic residues" evidence="2">
    <location>
        <begin position="96"/>
        <end position="108"/>
    </location>
</feature>
<accession>A0A9P4URY9</accession>
<gene>
    <name evidence="4" type="ORF">K431DRAFT_283938</name>
</gene>
<keyword evidence="5" id="KW-1185">Reference proteome</keyword>
<feature type="compositionally biased region" description="Acidic residues" evidence="2">
    <location>
        <begin position="71"/>
        <end position="95"/>
    </location>
</feature>
<evidence type="ECO:0000259" key="3">
    <source>
        <dbReference type="SMART" id="SM00993"/>
    </source>
</evidence>
<feature type="region of interest" description="Disordered" evidence="2">
    <location>
        <begin position="398"/>
        <end position="488"/>
    </location>
</feature>
<dbReference type="GO" id="GO:0005634">
    <property type="term" value="C:nucleus"/>
    <property type="evidence" value="ECO:0007669"/>
    <property type="project" value="TreeGrafter"/>
</dbReference>